<dbReference type="AlphaFoldDB" id="A0A4W4EJS8"/>
<protein>
    <recommendedName>
        <fullName evidence="4">Androgen receptor</fullName>
    </recommendedName>
    <alternativeName>
        <fullName evidence="17">Dihydrotestosterone receptor</fullName>
    </alternativeName>
    <alternativeName>
        <fullName evidence="16">Nuclear receptor subfamily 3 group C member 4</fullName>
    </alternativeName>
</protein>
<dbReference type="InterPro" id="IPR001628">
    <property type="entry name" value="Znf_hrmn_rcpt"/>
</dbReference>
<reference evidence="22" key="2">
    <citation type="journal article" date="2017" name="Sci. Adv.">
        <title>A tail of two voltages: Proteomic comparison of the three electric organs of the electric eel.</title>
        <authorList>
            <person name="Traeger L.L."/>
            <person name="Sabat G."/>
            <person name="Barrett-Wilt G.A."/>
            <person name="Wells G.B."/>
            <person name="Sussman M.R."/>
        </authorList>
    </citation>
    <scope>NUCLEOTIDE SEQUENCE [LARGE SCALE GENOMIC DNA]</scope>
</reference>
<dbReference type="PRINTS" id="PR00398">
    <property type="entry name" value="STRDHORMONER"/>
</dbReference>
<dbReference type="SUPFAM" id="SSF48508">
    <property type="entry name" value="Nuclear receptor ligand-binding domain"/>
    <property type="match status" value="1"/>
</dbReference>
<keyword evidence="6" id="KW-0754">Steroid-binding</keyword>
<reference evidence="21" key="4">
    <citation type="submission" date="2025-08" db="UniProtKB">
        <authorList>
            <consortium name="Ensembl"/>
        </authorList>
    </citation>
    <scope>IDENTIFICATION</scope>
</reference>
<evidence type="ECO:0000259" key="20">
    <source>
        <dbReference type="PROSITE" id="PS51843"/>
    </source>
</evidence>
<dbReference type="GO" id="GO:0005634">
    <property type="term" value="C:nucleus"/>
    <property type="evidence" value="ECO:0007669"/>
    <property type="project" value="UniProtKB-SubCell"/>
</dbReference>
<feature type="region of interest" description="Disordered" evidence="18">
    <location>
        <begin position="48"/>
        <end position="83"/>
    </location>
</feature>
<evidence type="ECO:0000256" key="8">
    <source>
        <dbReference type="ARBA" id="ARBA00022771"/>
    </source>
</evidence>
<dbReference type="PRINTS" id="PR00047">
    <property type="entry name" value="STROIDFINGER"/>
</dbReference>
<evidence type="ECO:0000256" key="10">
    <source>
        <dbReference type="ARBA" id="ARBA00023015"/>
    </source>
</evidence>
<evidence type="ECO:0000256" key="7">
    <source>
        <dbReference type="ARBA" id="ARBA00022723"/>
    </source>
</evidence>
<proteinExistence type="inferred from homology"/>
<dbReference type="PROSITE" id="PS00031">
    <property type="entry name" value="NUCLEAR_REC_DBD_1"/>
    <property type="match status" value="1"/>
</dbReference>
<dbReference type="GO" id="GO:0001556">
    <property type="term" value="P:oocyte maturation"/>
    <property type="evidence" value="ECO:0007669"/>
    <property type="project" value="Ensembl"/>
</dbReference>
<evidence type="ECO:0000256" key="5">
    <source>
        <dbReference type="ARBA" id="ARBA00022490"/>
    </source>
</evidence>
<accession>A0A4W4EJS8</accession>
<evidence type="ECO:0000256" key="13">
    <source>
        <dbReference type="ARBA" id="ARBA00023163"/>
    </source>
</evidence>
<dbReference type="GO" id="GO:0005497">
    <property type="term" value="F:androgen binding"/>
    <property type="evidence" value="ECO:0007669"/>
    <property type="project" value="Ensembl"/>
</dbReference>
<evidence type="ECO:0000256" key="3">
    <source>
        <dbReference type="ARBA" id="ARBA00005413"/>
    </source>
</evidence>
<sequence length="878" mass="95994">MDLPQGLGGVCDSPNTLFRGPFHALFHGVHGSRPGSAAASDTLESKCSVQPDARPWETRQSHGDTRSPCREVRAGTPLGPGGIARDGEIADLMGVSPMEANGVLLAKSPESKSRFTEVMSDRADVAEFGIRRSDFQQNSKSELPSRVSTAEPHQTRELRAGGDAGAAHSGVPSSAGSTTISETARELCKAVSVSLGLAVETHELGDVGANRAPPPPTTDGSQGSCLFEALGCSRGDYRSGADSGGGALQLAKLCGKFRSGDAEHLPGGTATFQHLSNPHARPNTSKPNPEFREDVARLRAESTAAAALSMDAARAAASCRFEPLLPANFGGMMEPLPPELDDGPASGILKSGVLADELAGCVEQRYGDYLSHYNVKVKSEVTQGEAHEVWRYPFRYTENGNAQYGPVRQCMAPYTAAPETALICSSYEYGRTGGLAARDKAVPEQWYQGGMLPRVAYPSLPSLKSEVGEWLDVSTLTDARLEGNREVFPMEFFFPPQRTCLICSDEASGCHYGALTCGSCKVFFKRAAEGKQKYLCASRNDCTIDKMRRKNCPSCRLKKCFEAGMTLGARKLKKIGQLKVPEEEAQRLCTAEVLQIPSPQTGLSLHSEHMFLSILEAIEPEVVNAGHDHAQPDSAAALLTSLNELGERQLVKVVKWAKGLPGFRNLHVDDQMTMIQHAWMGVMVFALGWRSYKNVNARMLYFAPDLVFNDQRMHVSSMYEHCVQMKHLSQEFVLLQVTQQEFLCMKALLLFSIIPVEGLKSQKYFDELRLTYINELDRLIKNGKKSNYAHRFYQLTRLMDSLQPIVRKLQQFTFDLFVQAQSLPSKVSFPEMIAEIISVQVPKILAGLARPILFHKNMAPPSTSKIATPTQAGLSRPF</sequence>
<dbReference type="RefSeq" id="XP_035382924.1">
    <property type="nucleotide sequence ID" value="XM_035527031.1"/>
</dbReference>
<dbReference type="Ensembl" id="ENSEEET00000011381.2">
    <property type="protein sequence ID" value="ENSEEEP00000011252.2"/>
    <property type="gene ID" value="ENSEEEG00000005698.2"/>
</dbReference>
<dbReference type="GO" id="GO:0007283">
    <property type="term" value="P:spermatogenesis"/>
    <property type="evidence" value="ECO:0007669"/>
    <property type="project" value="Ensembl"/>
</dbReference>
<keyword evidence="10" id="KW-0805">Transcription regulation</keyword>
<comment type="subcellular location">
    <subcellularLocation>
        <location evidence="2">Cytoplasm</location>
    </subcellularLocation>
    <subcellularLocation>
        <location evidence="1">Nucleus</location>
    </subcellularLocation>
</comment>
<dbReference type="GO" id="GO:1990794">
    <property type="term" value="C:basolateral part of cell"/>
    <property type="evidence" value="ECO:0007669"/>
    <property type="project" value="UniProtKB-ARBA"/>
</dbReference>
<dbReference type="InterPro" id="IPR001103">
    <property type="entry name" value="Andrgn_rcpt"/>
</dbReference>
<evidence type="ECO:0000256" key="17">
    <source>
        <dbReference type="ARBA" id="ARBA00031402"/>
    </source>
</evidence>
<gene>
    <name evidence="21" type="primary">AR</name>
</gene>
<feature type="compositionally biased region" description="Basic and acidic residues" evidence="18">
    <location>
        <begin position="54"/>
        <end position="73"/>
    </location>
</feature>
<evidence type="ECO:0000259" key="19">
    <source>
        <dbReference type="PROSITE" id="PS51030"/>
    </source>
</evidence>
<dbReference type="InterPro" id="IPR000536">
    <property type="entry name" value="Nucl_hrmn_rcpt_lig-bd"/>
</dbReference>
<dbReference type="CDD" id="cd07173">
    <property type="entry name" value="NR_DBD_AR"/>
    <property type="match status" value="1"/>
</dbReference>
<evidence type="ECO:0000256" key="18">
    <source>
        <dbReference type="SAM" id="MobiDB-lite"/>
    </source>
</evidence>
<feature type="compositionally biased region" description="Polar residues" evidence="18">
    <location>
        <begin position="135"/>
        <end position="152"/>
    </location>
</feature>
<reference evidence="21" key="3">
    <citation type="submission" date="2020-05" db="EMBL/GenBank/DDBJ databases">
        <title>Electrophorus electricus (electric eel) genome, fEleEle1, primary haplotype.</title>
        <authorList>
            <person name="Myers G."/>
            <person name="Meyer A."/>
            <person name="Fedrigo O."/>
            <person name="Formenti G."/>
            <person name="Rhie A."/>
            <person name="Tracey A."/>
            <person name="Sims Y."/>
            <person name="Jarvis E.D."/>
        </authorList>
    </citation>
    <scope>NUCLEOTIDE SEQUENCE [LARGE SCALE GENOMIC DNA]</scope>
</reference>
<dbReference type="Pfam" id="PF00104">
    <property type="entry name" value="Hormone_recep"/>
    <property type="match status" value="1"/>
</dbReference>
<dbReference type="GO" id="GO:1990239">
    <property type="term" value="F:steroid hormone binding"/>
    <property type="evidence" value="ECO:0007669"/>
    <property type="project" value="UniProtKB-ARBA"/>
</dbReference>
<dbReference type="PROSITE" id="PS51843">
    <property type="entry name" value="NR_LBD"/>
    <property type="match status" value="1"/>
</dbReference>
<dbReference type="PANTHER" id="PTHR48092">
    <property type="entry name" value="KNIRPS-RELATED PROTEIN-RELATED"/>
    <property type="match status" value="1"/>
</dbReference>
<dbReference type="SMART" id="SM00430">
    <property type="entry name" value="HOLI"/>
    <property type="match status" value="1"/>
</dbReference>
<keyword evidence="13" id="KW-0804">Transcription</keyword>
<dbReference type="GO" id="GO:0031963">
    <property type="term" value="F:nuclear cortisol receptor activity"/>
    <property type="evidence" value="ECO:0007669"/>
    <property type="project" value="UniProtKB-ARBA"/>
</dbReference>
<keyword evidence="22" id="KW-1185">Reference proteome</keyword>
<dbReference type="Pfam" id="PF00105">
    <property type="entry name" value="zf-C4"/>
    <property type="match status" value="1"/>
</dbReference>
<keyword evidence="12" id="KW-0238">DNA-binding</keyword>
<evidence type="ECO:0000256" key="11">
    <source>
        <dbReference type="ARBA" id="ARBA00023121"/>
    </source>
</evidence>
<dbReference type="Pfam" id="PF02166">
    <property type="entry name" value="Androgen_recep"/>
    <property type="match status" value="1"/>
</dbReference>
<evidence type="ECO:0000256" key="16">
    <source>
        <dbReference type="ARBA" id="ARBA00031165"/>
    </source>
</evidence>
<evidence type="ECO:0000256" key="12">
    <source>
        <dbReference type="ARBA" id="ARBA00023125"/>
    </source>
</evidence>
<keyword evidence="5" id="KW-0963">Cytoplasm</keyword>
<evidence type="ECO:0000256" key="15">
    <source>
        <dbReference type="ARBA" id="ARBA00023242"/>
    </source>
</evidence>
<organism evidence="21 22">
    <name type="scientific">Electrophorus electricus</name>
    <name type="common">Electric eel</name>
    <name type="synonym">Gymnotus electricus</name>
    <dbReference type="NCBI Taxonomy" id="8005"/>
    <lineage>
        <taxon>Eukaryota</taxon>
        <taxon>Metazoa</taxon>
        <taxon>Chordata</taxon>
        <taxon>Craniata</taxon>
        <taxon>Vertebrata</taxon>
        <taxon>Euteleostomi</taxon>
        <taxon>Actinopterygii</taxon>
        <taxon>Neopterygii</taxon>
        <taxon>Teleostei</taxon>
        <taxon>Ostariophysi</taxon>
        <taxon>Gymnotiformes</taxon>
        <taxon>Gymnotoidei</taxon>
        <taxon>Gymnotidae</taxon>
        <taxon>Electrophorus</taxon>
    </lineage>
</organism>
<dbReference type="SMART" id="SM00399">
    <property type="entry name" value="ZnF_C4"/>
    <property type="match status" value="1"/>
</dbReference>
<feature type="domain" description="Nuclear receptor" evidence="19">
    <location>
        <begin position="497"/>
        <end position="572"/>
    </location>
</feature>
<evidence type="ECO:0000256" key="1">
    <source>
        <dbReference type="ARBA" id="ARBA00004123"/>
    </source>
</evidence>
<evidence type="ECO:0000313" key="21">
    <source>
        <dbReference type="Ensembl" id="ENSEEEP00000011252.2"/>
    </source>
</evidence>
<evidence type="ECO:0000256" key="4">
    <source>
        <dbReference type="ARBA" id="ARBA00016946"/>
    </source>
</evidence>
<dbReference type="GO" id="GO:0008584">
    <property type="term" value="P:male gonad development"/>
    <property type="evidence" value="ECO:0007669"/>
    <property type="project" value="Ensembl"/>
</dbReference>
<dbReference type="GO" id="GO:0030521">
    <property type="term" value="P:androgen receptor signaling pathway"/>
    <property type="evidence" value="ECO:0007669"/>
    <property type="project" value="InterPro"/>
</dbReference>
<reference evidence="21" key="5">
    <citation type="submission" date="2025-09" db="UniProtKB">
        <authorList>
            <consortium name="Ensembl"/>
        </authorList>
    </citation>
    <scope>IDENTIFICATION</scope>
</reference>
<dbReference type="Gene3D" id="3.30.50.10">
    <property type="entry name" value="Erythroid Transcription Factor GATA-1, subunit A"/>
    <property type="match status" value="1"/>
</dbReference>
<dbReference type="GO" id="GO:0008270">
    <property type="term" value="F:zinc ion binding"/>
    <property type="evidence" value="ECO:0007669"/>
    <property type="project" value="UniProtKB-KW"/>
</dbReference>
<dbReference type="FunFam" id="3.30.50.10:FF:000024">
    <property type="entry name" value="Androgen receptor"/>
    <property type="match status" value="1"/>
</dbReference>
<dbReference type="Proteomes" id="UP000314983">
    <property type="component" value="Chromosome 6"/>
</dbReference>
<evidence type="ECO:0000256" key="6">
    <source>
        <dbReference type="ARBA" id="ARBA00022665"/>
    </source>
</evidence>
<dbReference type="SUPFAM" id="SSF57716">
    <property type="entry name" value="Glucocorticoid receptor-like (DNA-binding domain)"/>
    <property type="match status" value="1"/>
</dbReference>
<keyword evidence="15" id="KW-0539">Nucleus</keyword>
<dbReference type="InterPro" id="IPR013088">
    <property type="entry name" value="Znf_NHR/GATA"/>
</dbReference>
<evidence type="ECO:0000313" key="22">
    <source>
        <dbReference type="Proteomes" id="UP000314983"/>
    </source>
</evidence>
<keyword evidence="14" id="KW-0675">Receptor</keyword>
<dbReference type="Gene3D" id="1.10.565.10">
    <property type="entry name" value="Retinoid X Receptor"/>
    <property type="match status" value="1"/>
</dbReference>
<dbReference type="InterPro" id="IPR001723">
    <property type="entry name" value="Nuclear_hrmn_rcpt"/>
</dbReference>
<dbReference type="GO" id="GO:0001046">
    <property type="term" value="F:core promoter sequence-specific DNA binding"/>
    <property type="evidence" value="ECO:0007669"/>
    <property type="project" value="UniProtKB-ARBA"/>
</dbReference>
<dbReference type="FunFam" id="1.10.565.10:FF:000004">
    <property type="entry name" value="Androgen receptor variant"/>
    <property type="match status" value="1"/>
</dbReference>
<evidence type="ECO:0000256" key="9">
    <source>
        <dbReference type="ARBA" id="ARBA00022833"/>
    </source>
</evidence>
<keyword evidence="11" id="KW-0446">Lipid-binding</keyword>
<feature type="region of interest" description="Disordered" evidence="18">
    <location>
        <begin position="130"/>
        <end position="154"/>
    </location>
</feature>
<reference evidence="22" key="1">
    <citation type="journal article" date="2014" name="Science">
        <title>Nonhuman genetics. Genomic basis for the convergent evolution of electric organs.</title>
        <authorList>
            <person name="Gallant J.R."/>
            <person name="Traeger L.L."/>
            <person name="Volkening J.D."/>
            <person name="Moffett H."/>
            <person name="Chen P.H."/>
            <person name="Novina C.D."/>
            <person name="Phillips G.N.Jr."/>
            <person name="Anand R."/>
            <person name="Wells G.B."/>
            <person name="Pinch M."/>
            <person name="Guth R."/>
            <person name="Unguez G.A."/>
            <person name="Albert J.S."/>
            <person name="Zakon H.H."/>
            <person name="Samanta M.P."/>
            <person name="Sussman M.R."/>
        </authorList>
    </citation>
    <scope>NUCLEOTIDE SEQUENCE [LARGE SCALE GENOMIC DNA]</scope>
</reference>
<dbReference type="GeneID" id="113591729"/>
<name>A0A4W4EJS8_ELEEL</name>
<evidence type="ECO:0000256" key="2">
    <source>
        <dbReference type="ARBA" id="ARBA00004496"/>
    </source>
</evidence>
<comment type="similarity">
    <text evidence="3">Belongs to the nuclear hormone receptor family. NR3 subfamily.</text>
</comment>
<evidence type="ECO:0000256" key="14">
    <source>
        <dbReference type="ARBA" id="ARBA00023170"/>
    </source>
</evidence>
<dbReference type="InterPro" id="IPR035500">
    <property type="entry name" value="NHR-like_dom_sf"/>
</dbReference>
<dbReference type="GO" id="GO:0010628">
    <property type="term" value="P:positive regulation of gene expression"/>
    <property type="evidence" value="ECO:0007669"/>
    <property type="project" value="UniProtKB-ARBA"/>
</dbReference>
<dbReference type="GO" id="GO:0005737">
    <property type="term" value="C:cytoplasm"/>
    <property type="evidence" value="ECO:0007669"/>
    <property type="project" value="UniProtKB-SubCell"/>
</dbReference>
<feature type="domain" description="NR LBD" evidence="20">
    <location>
        <begin position="606"/>
        <end position="835"/>
    </location>
</feature>
<dbReference type="InterPro" id="IPR050200">
    <property type="entry name" value="Nuclear_hormone_rcpt_NR3"/>
</dbReference>
<keyword evidence="9" id="KW-0862">Zinc</keyword>
<keyword evidence="8" id="KW-0863">Zinc-finger</keyword>
<dbReference type="GO" id="GO:0008049">
    <property type="term" value="P:male courtship behavior"/>
    <property type="evidence" value="ECO:0007669"/>
    <property type="project" value="Ensembl"/>
</dbReference>
<dbReference type="PROSITE" id="PS51030">
    <property type="entry name" value="NUCLEAR_REC_DBD_2"/>
    <property type="match status" value="1"/>
</dbReference>
<dbReference type="GO" id="GO:0051414">
    <property type="term" value="P:response to cortisol"/>
    <property type="evidence" value="ECO:0007669"/>
    <property type="project" value="UniProtKB-ARBA"/>
</dbReference>
<dbReference type="GeneTree" id="ENSGT00940000155516"/>
<keyword evidence="7" id="KW-0479">Metal-binding</keyword>